<dbReference type="EMBL" id="BHYK01000010">
    <property type="protein sequence ID" value="GCD10423.1"/>
    <property type="molecule type" value="Genomic_DNA"/>
</dbReference>
<name>A0A401ULL5_9CLOT</name>
<sequence length="227" mass="25818">MNTGISTYDNLEDKIDGIVNYVEKNGGICIITDYDTAMAVNVLFCGKHYEDDISISLVKDIDEYLVEIEEGKYFCIEKLVRDGGYFSIEASEIIIEDEIFGNNISLIEYLNCDELTILCEEIDEKDNYCDCKCRGALPCVCDECDCEYKEEAEHIADDVSEIIDYYSSILSDFEDKTIIKDILLEFMNELDGALETDNEPLKSETNDVKVEDIIESVCKTFLNAFKS</sequence>
<evidence type="ECO:0000313" key="1">
    <source>
        <dbReference type="EMBL" id="GCD10423.1"/>
    </source>
</evidence>
<keyword evidence="2" id="KW-1185">Reference proteome</keyword>
<proteinExistence type="predicted"/>
<dbReference type="Proteomes" id="UP000287872">
    <property type="component" value="Unassembled WGS sequence"/>
</dbReference>
<comment type="caution">
    <text evidence="1">The sequence shown here is derived from an EMBL/GenBank/DDBJ whole genome shotgun (WGS) entry which is preliminary data.</text>
</comment>
<dbReference type="RefSeq" id="WP_125001034.1">
    <property type="nucleotide sequence ID" value="NZ_BHYK01000010.1"/>
</dbReference>
<evidence type="ECO:0000313" key="2">
    <source>
        <dbReference type="Proteomes" id="UP000287872"/>
    </source>
</evidence>
<dbReference type="AlphaFoldDB" id="A0A401ULL5"/>
<organism evidence="1 2">
    <name type="scientific">Clostridium tagluense</name>
    <dbReference type="NCBI Taxonomy" id="360422"/>
    <lineage>
        <taxon>Bacteria</taxon>
        <taxon>Bacillati</taxon>
        <taxon>Bacillota</taxon>
        <taxon>Clostridia</taxon>
        <taxon>Eubacteriales</taxon>
        <taxon>Clostridiaceae</taxon>
        <taxon>Clostridium</taxon>
    </lineage>
</organism>
<protein>
    <submittedName>
        <fullName evidence="1">Uncharacterized protein</fullName>
    </submittedName>
</protein>
<gene>
    <name evidence="1" type="ORF">Ctaglu_20460</name>
</gene>
<accession>A0A401ULL5</accession>
<reference evidence="1 2" key="1">
    <citation type="submission" date="2018-11" db="EMBL/GenBank/DDBJ databases">
        <title>Genome sequencing and assembly of Clostridium tagluense strain A121.</title>
        <authorList>
            <person name="Murakami T."/>
            <person name="Segawa T."/>
            <person name="Shcherbakova V.A."/>
            <person name="Mori H."/>
            <person name="Yoshimura Y."/>
        </authorList>
    </citation>
    <scope>NUCLEOTIDE SEQUENCE [LARGE SCALE GENOMIC DNA]</scope>
    <source>
        <strain evidence="1 2">A121</strain>
    </source>
</reference>